<feature type="domain" description="Glycosyltransferase 2-like" evidence="1">
    <location>
        <begin position="11"/>
        <end position="148"/>
    </location>
</feature>
<proteinExistence type="predicted"/>
<dbReference type="InterPro" id="IPR050834">
    <property type="entry name" value="Glycosyltransf_2"/>
</dbReference>
<dbReference type="GO" id="GO:0016740">
    <property type="term" value="F:transferase activity"/>
    <property type="evidence" value="ECO:0007669"/>
    <property type="project" value="UniProtKB-KW"/>
</dbReference>
<gene>
    <name evidence="2" type="ORF">SAMN05660420_02108</name>
</gene>
<reference evidence="2 3" key="1">
    <citation type="submission" date="2016-10" db="EMBL/GenBank/DDBJ databases">
        <authorList>
            <person name="de Groot N.N."/>
        </authorList>
    </citation>
    <scope>NUCLEOTIDE SEQUENCE [LARGE SCALE GENOMIC DNA]</scope>
    <source>
        <strain evidence="2 3">DSM 7343</strain>
    </source>
</reference>
<dbReference type="InterPro" id="IPR029044">
    <property type="entry name" value="Nucleotide-diphossugar_trans"/>
</dbReference>
<dbReference type="RefSeq" id="WP_092347934.1">
    <property type="nucleotide sequence ID" value="NZ_FNQN01000006.1"/>
</dbReference>
<accession>A0A1H4BAS9</accession>
<dbReference type="OrthoDB" id="305760at2"/>
<organism evidence="2 3">
    <name type="scientific">Desulfuromusa kysingii</name>
    <dbReference type="NCBI Taxonomy" id="37625"/>
    <lineage>
        <taxon>Bacteria</taxon>
        <taxon>Pseudomonadati</taxon>
        <taxon>Thermodesulfobacteriota</taxon>
        <taxon>Desulfuromonadia</taxon>
        <taxon>Desulfuromonadales</taxon>
        <taxon>Geopsychrobacteraceae</taxon>
        <taxon>Desulfuromusa</taxon>
    </lineage>
</organism>
<protein>
    <submittedName>
        <fullName evidence="2">Glycosyltransferase involved in cell wall bisynthesis</fullName>
    </submittedName>
</protein>
<dbReference type="SUPFAM" id="SSF53448">
    <property type="entry name" value="Nucleotide-diphospho-sugar transferases"/>
    <property type="match status" value="1"/>
</dbReference>
<dbReference type="InterPro" id="IPR001173">
    <property type="entry name" value="Glyco_trans_2-like"/>
</dbReference>
<dbReference type="EMBL" id="FNQN01000006">
    <property type="protein sequence ID" value="SEA45206.1"/>
    <property type="molecule type" value="Genomic_DNA"/>
</dbReference>
<dbReference type="STRING" id="37625.SAMN05660420_02108"/>
<dbReference type="Pfam" id="PF00535">
    <property type="entry name" value="Glycos_transf_2"/>
    <property type="match status" value="1"/>
</dbReference>
<dbReference type="Gene3D" id="3.90.550.10">
    <property type="entry name" value="Spore Coat Polysaccharide Biosynthesis Protein SpsA, Chain A"/>
    <property type="match status" value="1"/>
</dbReference>
<evidence type="ECO:0000259" key="1">
    <source>
        <dbReference type="Pfam" id="PF00535"/>
    </source>
</evidence>
<keyword evidence="2" id="KW-0808">Transferase</keyword>
<evidence type="ECO:0000313" key="3">
    <source>
        <dbReference type="Proteomes" id="UP000199409"/>
    </source>
</evidence>
<keyword evidence="3" id="KW-1185">Reference proteome</keyword>
<name>A0A1H4BAS9_9BACT</name>
<dbReference type="PANTHER" id="PTHR43685">
    <property type="entry name" value="GLYCOSYLTRANSFERASE"/>
    <property type="match status" value="1"/>
</dbReference>
<dbReference type="AlphaFoldDB" id="A0A1H4BAS9"/>
<dbReference type="PANTHER" id="PTHR43685:SF2">
    <property type="entry name" value="GLYCOSYLTRANSFERASE 2-LIKE DOMAIN-CONTAINING PROTEIN"/>
    <property type="match status" value="1"/>
</dbReference>
<dbReference type="Proteomes" id="UP000199409">
    <property type="component" value="Unassembled WGS sequence"/>
</dbReference>
<sequence length="300" mass="35344">MAGSSHIPRVSIGLPVYNGERYLEETLNSVLRQTYTDFVVYISDNASTDKTEEICRQFVDQDSRIVYERHPKNIGAAGNYERSFLPAKSEFFRWQNADDPIEPTLIEKCLKVLDEHSDVVLAYGKTYIIDDNGNFVRKYDDNLALMQDTPYQRFKTCLENIRLQNLMYGLIRRDLLAQTARMKAYISADINLIAELTLYGKIYEVPEHLFNRRIHEESSSWDMKDNDTLQKFFNLSKKNLALQTWRNIYQYYKSINKSPILINQKISLVFYLLRYSFWRKNILTSELFECLQHKFGMGIK</sequence>
<evidence type="ECO:0000313" key="2">
    <source>
        <dbReference type="EMBL" id="SEA45206.1"/>
    </source>
</evidence>